<evidence type="ECO:0000256" key="5">
    <source>
        <dbReference type="ARBA" id="ARBA00022723"/>
    </source>
</evidence>
<dbReference type="GO" id="GO:0031902">
    <property type="term" value="C:late endosome membrane"/>
    <property type="evidence" value="ECO:0007669"/>
    <property type="project" value="UniProtKB-SubCell"/>
</dbReference>
<evidence type="ECO:0000256" key="9">
    <source>
        <dbReference type="SAM" id="SignalP"/>
    </source>
</evidence>
<keyword evidence="8" id="KW-0812">Transmembrane</keyword>
<evidence type="ECO:0000256" key="3">
    <source>
        <dbReference type="ARBA" id="ARBA00004630"/>
    </source>
</evidence>
<evidence type="ECO:0000256" key="2">
    <source>
        <dbReference type="ARBA" id="ARBA00004481"/>
    </source>
</evidence>
<keyword evidence="6" id="KW-0862">Zinc</keyword>
<dbReference type="Proteomes" id="UP000887540">
    <property type="component" value="Unplaced"/>
</dbReference>
<dbReference type="GO" id="GO:0005765">
    <property type="term" value="C:lysosomal membrane"/>
    <property type="evidence" value="ECO:0007669"/>
    <property type="project" value="UniProtKB-SubCell"/>
</dbReference>
<protein>
    <submittedName>
        <fullName evidence="12">LITAF domain-containing protein</fullName>
    </submittedName>
</protein>
<organism evidence="11 12">
    <name type="scientific">Acrobeloides nanus</name>
    <dbReference type="NCBI Taxonomy" id="290746"/>
    <lineage>
        <taxon>Eukaryota</taxon>
        <taxon>Metazoa</taxon>
        <taxon>Ecdysozoa</taxon>
        <taxon>Nematoda</taxon>
        <taxon>Chromadorea</taxon>
        <taxon>Rhabditida</taxon>
        <taxon>Tylenchina</taxon>
        <taxon>Cephalobomorpha</taxon>
        <taxon>Cephaloboidea</taxon>
        <taxon>Cephalobidae</taxon>
        <taxon>Acrobeloides</taxon>
    </lineage>
</organism>
<dbReference type="PROSITE" id="PS51837">
    <property type="entry name" value="LITAF"/>
    <property type="match status" value="1"/>
</dbReference>
<feature type="domain" description="LITAF" evidence="10">
    <location>
        <begin position="262"/>
        <end position="353"/>
    </location>
</feature>
<dbReference type="PANTHER" id="PTHR23292:SF6">
    <property type="entry name" value="FI16602P1-RELATED"/>
    <property type="match status" value="1"/>
</dbReference>
<proteinExistence type="inferred from homology"/>
<keyword evidence="7 8" id="KW-0472">Membrane</keyword>
<evidence type="ECO:0000256" key="6">
    <source>
        <dbReference type="ARBA" id="ARBA00022833"/>
    </source>
</evidence>
<keyword evidence="11" id="KW-1185">Reference proteome</keyword>
<dbReference type="Pfam" id="PF10601">
    <property type="entry name" value="zf-LITAF-like"/>
    <property type="match status" value="1"/>
</dbReference>
<evidence type="ECO:0000313" key="11">
    <source>
        <dbReference type="Proteomes" id="UP000887540"/>
    </source>
</evidence>
<dbReference type="WBParaSite" id="ACRNAN_scaffold7585.g29153.t1">
    <property type="protein sequence ID" value="ACRNAN_scaffold7585.g29153.t1"/>
    <property type="gene ID" value="ACRNAN_scaffold7585.g29153"/>
</dbReference>
<comment type="similarity">
    <text evidence="4">Belongs to the CDIP1/LITAF family.</text>
</comment>
<keyword evidence="5" id="KW-0479">Metal-binding</keyword>
<feature type="transmembrane region" description="Helical" evidence="8">
    <location>
        <begin position="183"/>
        <end position="203"/>
    </location>
</feature>
<sequence>MIFILGALTAFSVACMVASQDVHVDIPQEIINNPNKPKFLYFPSANSAPLTPEIRRDQAIENWKMQMAQAACMARCKRQADEQGEEGALSKVVIRAKRQCCSSGGSSCCGSSNSCSAAARPPTTAAVVHHLRITAAVARRRPTTAAVIVTAIATPLLFWYPTTTTTITTAADPHRTAAAATPALAVVAVVALAVVAVVAPAVVDHQAVAILAVAAVIEELPPLPPYSEIYPSLSSDVRQRHPEPTAPAENYGSFPPAPQFPAQNVITVPPKKLGPIPVKLNCPYCHVLVMTNAKKKAGILTWAVFIGCIIFGFWFVFPWCMGAILWVPFYLTSCLDVVHECPSCKRKLGRYRRI</sequence>
<dbReference type="InterPro" id="IPR006629">
    <property type="entry name" value="LITAF"/>
</dbReference>
<dbReference type="InterPro" id="IPR037519">
    <property type="entry name" value="LITAF_fam"/>
</dbReference>
<dbReference type="SMART" id="SM00714">
    <property type="entry name" value="LITAF"/>
    <property type="match status" value="1"/>
</dbReference>
<feature type="transmembrane region" description="Helical" evidence="8">
    <location>
        <begin position="299"/>
        <end position="317"/>
    </location>
</feature>
<dbReference type="PANTHER" id="PTHR23292">
    <property type="entry name" value="LIPOPOLYSACCHARIDE-INDUCED TUMOR NECROSIS FACTOR-ALPHA FACTOR"/>
    <property type="match status" value="1"/>
</dbReference>
<feature type="chain" id="PRO_5037493378" evidence="9">
    <location>
        <begin position="20"/>
        <end position="354"/>
    </location>
</feature>
<evidence type="ECO:0000256" key="4">
    <source>
        <dbReference type="ARBA" id="ARBA00005975"/>
    </source>
</evidence>
<evidence type="ECO:0000313" key="12">
    <source>
        <dbReference type="WBParaSite" id="ACRNAN_scaffold7585.g29153.t1"/>
    </source>
</evidence>
<evidence type="ECO:0000256" key="7">
    <source>
        <dbReference type="ARBA" id="ARBA00023136"/>
    </source>
</evidence>
<dbReference type="AlphaFoldDB" id="A0A914EFZ0"/>
<keyword evidence="9" id="KW-0732">Signal</keyword>
<accession>A0A914EFZ0</accession>
<feature type="signal peptide" evidence="9">
    <location>
        <begin position="1"/>
        <end position="19"/>
    </location>
</feature>
<evidence type="ECO:0000259" key="10">
    <source>
        <dbReference type="PROSITE" id="PS51837"/>
    </source>
</evidence>
<name>A0A914EFZ0_9BILA</name>
<evidence type="ECO:0000256" key="8">
    <source>
        <dbReference type="SAM" id="Phobius"/>
    </source>
</evidence>
<evidence type="ECO:0000256" key="1">
    <source>
        <dbReference type="ARBA" id="ARBA00004414"/>
    </source>
</evidence>
<keyword evidence="8" id="KW-1133">Transmembrane helix</keyword>
<dbReference type="GO" id="GO:0008270">
    <property type="term" value="F:zinc ion binding"/>
    <property type="evidence" value="ECO:0007669"/>
    <property type="project" value="TreeGrafter"/>
</dbReference>
<comment type="subcellular location">
    <subcellularLocation>
        <location evidence="2">Endosome membrane</location>
        <topology evidence="2">Peripheral membrane protein</topology>
    </subcellularLocation>
    <subcellularLocation>
        <location evidence="1">Late endosome membrane</location>
    </subcellularLocation>
    <subcellularLocation>
        <location evidence="3">Lysosome membrane</location>
        <topology evidence="3">Peripheral membrane protein</topology>
        <orientation evidence="3">Cytoplasmic side</orientation>
    </subcellularLocation>
</comment>
<reference evidence="12" key="1">
    <citation type="submission" date="2022-11" db="UniProtKB">
        <authorList>
            <consortium name="WormBaseParasite"/>
        </authorList>
    </citation>
    <scope>IDENTIFICATION</scope>
</reference>